<keyword evidence="3" id="KW-1185">Reference proteome</keyword>
<name>A0A0F7FIC4_9CREN</name>
<feature type="transmembrane region" description="Helical" evidence="1">
    <location>
        <begin position="272"/>
        <end position="296"/>
    </location>
</feature>
<accession>A0A0F7FIC4</accession>
<evidence type="ECO:0000313" key="3">
    <source>
        <dbReference type="Proteomes" id="UP000067434"/>
    </source>
</evidence>
<dbReference type="AlphaFoldDB" id="A0A0F7FIC4"/>
<protein>
    <submittedName>
        <fullName evidence="2">Uncharacterized protein</fullName>
    </submittedName>
</protein>
<feature type="transmembrane region" description="Helical" evidence="1">
    <location>
        <begin position="144"/>
        <end position="163"/>
    </location>
</feature>
<feature type="transmembrane region" description="Helical" evidence="1">
    <location>
        <begin position="204"/>
        <end position="223"/>
    </location>
</feature>
<evidence type="ECO:0000256" key="1">
    <source>
        <dbReference type="SAM" id="Phobius"/>
    </source>
</evidence>
<organism evidence="2 3">
    <name type="scientific">Infirmifilum uzonense</name>
    <dbReference type="NCBI Taxonomy" id="1550241"/>
    <lineage>
        <taxon>Archaea</taxon>
        <taxon>Thermoproteota</taxon>
        <taxon>Thermoprotei</taxon>
        <taxon>Thermofilales</taxon>
        <taxon>Thermofilaceae</taxon>
        <taxon>Infirmifilum</taxon>
    </lineage>
</organism>
<keyword evidence="1" id="KW-0472">Membrane</keyword>
<feature type="transmembrane region" description="Helical" evidence="1">
    <location>
        <begin position="328"/>
        <end position="346"/>
    </location>
</feature>
<dbReference type="Proteomes" id="UP000067434">
    <property type="component" value="Chromosome"/>
</dbReference>
<dbReference type="HOGENOM" id="CLU_798380_0_0_2"/>
<sequence>MLTRLASIKSWSIFGFLVGFIPLLIFPGTLPEFLTLIYMLVAPIPVQSALLTFEVLRYFGLDSLIGFPGVLVALTVYSIIVSRQGVKTEKGAASFLLLFASSILLILLTFFILFGTKFPLYAFLYILSLFSLTLVFLHSEARGFLLSPFLAMLVISLFSGISVGENKRILSPLTPLLIAAAPATLATLYEFIAIRAIPEEEDCSYLRVVLITFVVPLVSYLYYTGGSYGFTFTQTSSLQELSWMSVFAAFIAVLFTVIQQRVAKHLLSRGSALFIPLSLTILHPVGLALGYIFLYANTMESLIFIIPASILILTVKVLIFFKQVSLKEFNFMVLLGSGSALLLLLLL</sequence>
<keyword evidence="1" id="KW-1133">Transmembrane helix</keyword>
<feature type="transmembrane region" description="Helical" evidence="1">
    <location>
        <begin position="6"/>
        <end position="26"/>
    </location>
</feature>
<evidence type="ECO:0000313" key="2">
    <source>
        <dbReference type="EMBL" id="AKG38948.1"/>
    </source>
</evidence>
<dbReference type="KEGG" id="thf:MA03_06365"/>
<dbReference type="EMBL" id="CP009961">
    <property type="protein sequence ID" value="AKG38948.1"/>
    <property type="molecule type" value="Genomic_DNA"/>
</dbReference>
<keyword evidence="1" id="KW-0812">Transmembrane</keyword>
<feature type="transmembrane region" description="Helical" evidence="1">
    <location>
        <begin position="120"/>
        <end position="137"/>
    </location>
</feature>
<feature type="transmembrane region" description="Helical" evidence="1">
    <location>
        <begin position="302"/>
        <end position="321"/>
    </location>
</feature>
<proteinExistence type="predicted"/>
<feature type="transmembrane region" description="Helical" evidence="1">
    <location>
        <begin position="169"/>
        <end position="192"/>
    </location>
</feature>
<feature type="transmembrane region" description="Helical" evidence="1">
    <location>
        <begin position="92"/>
        <end position="114"/>
    </location>
</feature>
<reference evidence="2 3" key="1">
    <citation type="journal article" date="2015" name="Stand. Genomic Sci.">
        <title>Complete genome sequence of and proposal of Thermofilum uzonense sp. nov. a novel hyperthermophilic crenarchaeon and emended description of the genus Thermofilum.</title>
        <authorList>
            <person name="Toshchakov S.V."/>
            <person name="Korzhenkov A.A."/>
            <person name="Samarov N.I."/>
            <person name="Mazunin I.O."/>
            <person name="Mozhey O.I."/>
            <person name="Shmyr I.S."/>
            <person name="Derbikova K.S."/>
            <person name="Taranov E.A."/>
            <person name="Dominova I.N."/>
            <person name="Bonch-Osmolovskaya E.A."/>
            <person name="Patrushev M.V."/>
            <person name="Podosokorskaya O.A."/>
            <person name="Kublanov I.V."/>
        </authorList>
    </citation>
    <scope>NUCLEOTIDE SEQUENCE [LARGE SCALE GENOMIC DNA]</scope>
    <source>
        <strain evidence="2 3">1807-2</strain>
    </source>
</reference>
<gene>
    <name evidence="2" type="ORF">MA03_06365</name>
</gene>
<dbReference type="PATRIC" id="fig|1550241.5.peg.1322"/>
<feature type="transmembrane region" description="Helical" evidence="1">
    <location>
        <begin position="59"/>
        <end position="80"/>
    </location>
</feature>
<feature type="transmembrane region" description="Helical" evidence="1">
    <location>
        <begin position="243"/>
        <end position="260"/>
    </location>
</feature>